<keyword evidence="1" id="KW-0472">Membrane</keyword>
<feature type="transmembrane region" description="Helical" evidence="1">
    <location>
        <begin position="130"/>
        <end position="154"/>
    </location>
</feature>
<reference evidence="2 3" key="1">
    <citation type="submission" date="2016-05" db="EMBL/GenBank/DDBJ databases">
        <title>Nuclear genome of Blastocystis sp. subtype 1 NandII.</title>
        <authorList>
            <person name="Gentekaki E."/>
            <person name="Curtis B."/>
            <person name="Stairs C."/>
            <person name="Eme L."/>
            <person name="Herman E."/>
            <person name="Klimes V."/>
            <person name="Arias M.C."/>
            <person name="Elias M."/>
            <person name="Hilliou F."/>
            <person name="Klute M."/>
            <person name="Malik S.-B."/>
            <person name="Pightling A."/>
            <person name="Rachubinski R."/>
            <person name="Salas D."/>
            <person name="Schlacht A."/>
            <person name="Suga H."/>
            <person name="Archibald J."/>
            <person name="Ball S.G."/>
            <person name="Clark G."/>
            <person name="Dacks J."/>
            <person name="Van Der Giezen M."/>
            <person name="Tsaousis A."/>
            <person name="Roger A."/>
        </authorList>
    </citation>
    <scope>NUCLEOTIDE SEQUENCE [LARGE SCALE GENOMIC DNA]</scope>
    <source>
        <strain evidence="3">ATCC 50177 / NandII</strain>
    </source>
</reference>
<feature type="transmembrane region" description="Helical" evidence="1">
    <location>
        <begin position="199"/>
        <end position="217"/>
    </location>
</feature>
<feature type="transmembrane region" description="Helical" evidence="1">
    <location>
        <begin position="223"/>
        <end position="248"/>
    </location>
</feature>
<keyword evidence="3" id="KW-1185">Reference proteome</keyword>
<feature type="transmembrane region" description="Helical" evidence="1">
    <location>
        <begin position="50"/>
        <end position="74"/>
    </location>
</feature>
<evidence type="ECO:0008006" key="4">
    <source>
        <dbReference type="Google" id="ProtNLM"/>
    </source>
</evidence>
<accession>A0A196SHA9</accession>
<keyword evidence="1" id="KW-0812">Transmembrane</keyword>
<comment type="caution">
    <text evidence="2">The sequence shown here is derived from an EMBL/GenBank/DDBJ whole genome shotgun (WGS) entry which is preliminary data.</text>
</comment>
<evidence type="ECO:0000313" key="2">
    <source>
        <dbReference type="EMBL" id="OAO15696.1"/>
    </source>
</evidence>
<feature type="transmembrane region" description="Helical" evidence="1">
    <location>
        <begin position="260"/>
        <end position="279"/>
    </location>
</feature>
<protein>
    <recommendedName>
        <fullName evidence="4">Transmembrane protein</fullName>
    </recommendedName>
</protein>
<feature type="transmembrane region" description="Helical" evidence="1">
    <location>
        <begin position="160"/>
        <end position="179"/>
    </location>
</feature>
<evidence type="ECO:0000256" key="1">
    <source>
        <dbReference type="SAM" id="Phobius"/>
    </source>
</evidence>
<feature type="transmembrane region" description="Helical" evidence="1">
    <location>
        <begin position="12"/>
        <end position="38"/>
    </location>
</feature>
<keyword evidence="1" id="KW-1133">Transmembrane helix</keyword>
<dbReference type="AlphaFoldDB" id="A0A196SHA9"/>
<name>A0A196SHA9_BLAHN</name>
<sequence length="506" mass="58118">MLMDSIKYGRLIIGYETYVVFIGFPLACIVFTILMMLYLNNVIHIPVSAIYDFICFYLILLLPFLCFPGIYIYANTKKVVNRAWFLSNFNCNLIFALIKSDFVTRNQRESKSSVKYISNNEVVFTNNTHYFYLLAQILIVYFGIFCLFFAANLYQSLPNIPAWTFVVVLWTFTLFYGIAMHLKMNSAGIRKDDDKWEYAYFYFFVLQLGVLSSYILFSVPNLYWTLLPLLIVLGCAFVIVASLFIGLLRVSANGISSQRHLVGAMAIALLFLLLFFVHLTDRFGRGKHISSVVLCIEIMIPEICSFYPVAMYLSTMYRNFPPILAHNNVNLLYNSLYLQSLIQTHFDLKSRLRQLMQTESRLLRFIICSQLFKSFIQTPSIMESPHFPMIMELVDELRHNPHPDVIHALHALHNTGVTFSPLLECIINEVMEDGTDGVPDVEAHPRELPLAFDMHQHGDVGLPALNPAVSALLEGDQQRERIVNELASSLFSMLEEASFEDSFNRM</sequence>
<feature type="transmembrane region" description="Helical" evidence="1">
    <location>
        <begin position="291"/>
        <end position="313"/>
    </location>
</feature>
<dbReference type="EMBL" id="LXWW01000123">
    <property type="protein sequence ID" value="OAO15696.1"/>
    <property type="molecule type" value="Genomic_DNA"/>
</dbReference>
<gene>
    <name evidence="2" type="ORF">AV274_2595</name>
</gene>
<dbReference type="Proteomes" id="UP000078348">
    <property type="component" value="Unassembled WGS sequence"/>
</dbReference>
<evidence type="ECO:0000313" key="3">
    <source>
        <dbReference type="Proteomes" id="UP000078348"/>
    </source>
</evidence>
<organism evidence="2 3">
    <name type="scientific">Blastocystis sp. subtype 1 (strain ATCC 50177 / NandII)</name>
    <dbReference type="NCBI Taxonomy" id="478820"/>
    <lineage>
        <taxon>Eukaryota</taxon>
        <taxon>Sar</taxon>
        <taxon>Stramenopiles</taxon>
        <taxon>Bigyra</taxon>
        <taxon>Opalozoa</taxon>
        <taxon>Opalinata</taxon>
        <taxon>Blastocystidae</taxon>
        <taxon>Blastocystis</taxon>
    </lineage>
</organism>
<proteinExistence type="predicted"/>